<sequence length="442" mass="49381">MNTRRNFIKKTAAGSAAVTLGGLVLPQMGYGNILGANNRLNVAVIGVRSRAKAHVIAIHQDPNAKILYNCDVDDVIIAEHNEWCQKNIGYIPKVEKDFRKILDDKKVDAVFIATPEHWHAPMAIMALQAGKHVYVEKPCSHNPHENELLVAAQKKYGKKVQMGNQQRSAHSSILAVKEIKEGIIGEVYKGEAYYSNNRGSIGIGNKVDVPKTLDWDLWQGPAPREDFRDNIHPYNWHWFRTWGTGELHNNGTHEIDVCRWALGVDLPDSVTSFGGKYTYQDDWEFADNQQVTFKYGADKFITWTGHSRGVIKPDQPGRGATIYGSKGTITLSRNAYELYNLDGSLIKKVEEGVESATTNTQGMGGLDVNHVHNFFDAIREDKIQNSPIADASISTMLCHLGNIAQDVGRTINIDTATGKIKNDAEAMSHWTREYEQGWEPKI</sequence>
<gene>
    <name evidence="3" type="ORF">GCM10007383_18420</name>
</gene>
<feature type="domain" description="Gfo/Idh/MocA-like oxidoreductase N-terminal" evidence="1">
    <location>
        <begin position="40"/>
        <end position="163"/>
    </location>
</feature>
<reference evidence="3" key="1">
    <citation type="journal article" date="2014" name="Int. J. Syst. Evol. Microbiol.">
        <title>Complete genome sequence of Corynebacterium casei LMG S-19264T (=DSM 44701T), isolated from a smear-ripened cheese.</title>
        <authorList>
            <consortium name="US DOE Joint Genome Institute (JGI-PGF)"/>
            <person name="Walter F."/>
            <person name="Albersmeier A."/>
            <person name="Kalinowski J."/>
            <person name="Ruckert C."/>
        </authorList>
    </citation>
    <scope>NUCLEOTIDE SEQUENCE</scope>
    <source>
        <strain evidence="3">KCTC 12113</strain>
    </source>
</reference>
<dbReference type="InterPro" id="IPR004104">
    <property type="entry name" value="Gfo/Idh/MocA-like_OxRdtase_C"/>
</dbReference>
<evidence type="ECO:0000313" key="4">
    <source>
        <dbReference type="Proteomes" id="UP000634668"/>
    </source>
</evidence>
<dbReference type="PROSITE" id="PS51318">
    <property type="entry name" value="TAT"/>
    <property type="match status" value="1"/>
</dbReference>
<dbReference type="Gene3D" id="3.40.50.720">
    <property type="entry name" value="NAD(P)-binding Rossmann-like Domain"/>
    <property type="match status" value="1"/>
</dbReference>
<dbReference type="SUPFAM" id="SSF51735">
    <property type="entry name" value="NAD(P)-binding Rossmann-fold domains"/>
    <property type="match status" value="1"/>
</dbReference>
<dbReference type="InterPro" id="IPR000683">
    <property type="entry name" value="Gfo/Idh/MocA-like_OxRdtase_N"/>
</dbReference>
<dbReference type="Pfam" id="PF01408">
    <property type="entry name" value="GFO_IDH_MocA"/>
    <property type="match status" value="1"/>
</dbReference>
<reference evidence="3" key="2">
    <citation type="submission" date="2020-09" db="EMBL/GenBank/DDBJ databases">
        <authorList>
            <person name="Sun Q."/>
            <person name="Kim S."/>
        </authorList>
    </citation>
    <scope>NUCLEOTIDE SEQUENCE</scope>
    <source>
        <strain evidence="3">KCTC 12113</strain>
    </source>
</reference>
<feature type="domain" description="Gfo/Idh/MocA-like oxidoreductase C-terminal" evidence="2">
    <location>
        <begin position="221"/>
        <end position="393"/>
    </location>
</feature>
<dbReference type="RefSeq" id="WP_026812837.1">
    <property type="nucleotide sequence ID" value="NZ_BMWP01000010.1"/>
</dbReference>
<organism evidence="3 4">
    <name type="scientific">Arenibacter certesii</name>
    <dbReference type="NCBI Taxonomy" id="228955"/>
    <lineage>
        <taxon>Bacteria</taxon>
        <taxon>Pseudomonadati</taxon>
        <taxon>Bacteroidota</taxon>
        <taxon>Flavobacteriia</taxon>
        <taxon>Flavobacteriales</taxon>
        <taxon>Flavobacteriaceae</taxon>
        <taxon>Arenibacter</taxon>
    </lineage>
</organism>
<evidence type="ECO:0000259" key="1">
    <source>
        <dbReference type="Pfam" id="PF01408"/>
    </source>
</evidence>
<dbReference type="NCBIfam" id="TIGR01409">
    <property type="entry name" value="TAT_signal_seq"/>
    <property type="match status" value="1"/>
</dbReference>
<dbReference type="Pfam" id="PF02894">
    <property type="entry name" value="GFO_IDH_MocA_C"/>
    <property type="match status" value="1"/>
</dbReference>
<dbReference type="InterPro" id="IPR006311">
    <property type="entry name" value="TAT_signal"/>
</dbReference>
<dbReference type="GO" id="GO:0000166">
    <property type="term" value="F:nucleotide binding"/>
    <property type="evidence" value="ECO:0007669"/>
    <property type="project" value="InterPro"/>
</dbReference>
<dbReference type="InterPro" id="IPR036291">
    <property type="entry name" value="NAD(P)-bd_dom_sf"/>
</dbReference>
<dbReference type="PANTHER" id="PTHR43818:SF5">
    <property type="entry name" value="OXIDOREDUCTASE FAMILY PROTEIN"/>
    <property type="match status" value="1"/>
</dbReference>
<dbReference type="PANTHER" id="PTHR43818">
    <property type="entry name" value="BCDNA.GH03377"/>
    <property type="match status" value="1"/>
</dbReference>
<evidence type="ECO:0000259" key="2">
    <source>
        <dbReference type="Pfam" id="PF02894"/>
    </source>
</evidence>
<dbReference type="SUPFAM" id="SSF55347">
    <property type="entry name" value="Glyceraldehyde-3-phosphate dehydrogenase-like, C-terminal domain"/>
    <property type="match status" value="1"/>
</dbReference>
<evidence type="ECO:0000313" key="3">
    <source>
        <dbReference type="EMBL" id="GGW33650.1"/>
    </source>
</evidence>
<dbReference type="EMBL" id="BMWP01000010">
    <property type="protein sequence ID" value="GGW33650.1"/>
    <property type="molecule type" value="Genomic_DNA"/>
</dbReference>
<dbReference type="AlphaFoldDB" id="A0A918MKK9"/>
<dbReference type="InterPro" id="IPR050463">
    <property type="entry name" value="Gfo/Idh/MocA_oxidrdct_glycsds"/>
</dbReference>
<accession>A0A918MKK9</accession>
<dbReference type="Proteomes" id="UP000634668">
    <property type="component" value="Unassembled WGS sequence"/>
</dbReference>
<dbReference type="InterPro" id="IPR019546">
    <property type="entry name" value="TAT_signal_bac_arc"/>
</dbReference>
<keyword evidence="4" id="KW-1185">Reference proteome</keyword>
<protein>
    <submittedName>
        <fullName evidence="3">Dehydrogenase</fullName>
    </submittedName>
</protein>
<name>A0A918MKK9_9FLAO</name>
<proteinExistence type="predicted"/>
<comment type="caution">
    <text evidence="3">The sequence shown here is derived from an EMBL/GenBank/DDBJ whole genome shotgun (WGS) entry which is preliminary data.</text>
</comment>
<dbReference type="Gene3D" id="3.30.360.10">
    <property type="entry name" value="Dihydrodipicolinate Reductase, domain 2"/>
    <property type="match status" value="1"/>
</dbReference>